<feature type="domain" description="DNA methylase adenine-specific" evidence="2">
    <location>
        <begin position="109"/>
        <end position="212"/>
    </location>
</feature>
<dbReference type="InterPro" id="IPR029063">
    <property type="entry name" value="SAM-dependent_MTases_sf"/>
</dbReference>
<reference evidence="3" key="1">
    <citation type="submission" date="2020-08" db="EMBL/GenBank/DDBJ databases">
        <title>Genome public.</title>
        <authorList>
            <person name="Liu C."/>
            <person name="Sun Q."/>
        </authorList>
    </citation>
    <scope>NUCLEOTIDE SEQUENCE</scope>
    <source>
        <strain evidence="3">BX15</strain>
    </source>
</reference>
<name>A0A923S675_9FIRM</name>
<comment type="caution">
    <text evidence="3">The sequence shown here is derived from an EMBL/GenBank/DDBJ whole genome shotgun (WGS) entry which is preliminary data.</text>
</comment>
<proteinExistence type="predicted"/>
<feature type="region of interest" description="Disordered" evidence="1">
    <location>
        <begin position="257"/>
        <end position="285"/>
    </location>
</feature>
<organism evidence="3 4">
    <name type="scientific">Dysosmobacter segnis</name>
    <dbReference type="NCBI Taxonomy" id="2763042"/>
    <lineage>
        <taxon>Bacteria</taxon>
        <taxon>Bacillati</taxon>
        <taxon>Bacillota</taxon>
        <taxon>Clostridia</taxon>
        <taxon>Eubacteriales</taxon>
        <taxon>Oscillospiraceae</taxon>
        <taxon>Dysosmobacter</taxon>
    </lineage>
</organism>
<protein>
    <submittedName>
        <fullName evidence="3">N-6 DNA methylase</fullName>
    </submittedName>
</protein>
<dbReference type="InterPro" id="IPR003356">
    <property type="entry name" value="DNA_methylase_A-5"/>
</dbReference>
<dbReference type="EMBL" id="JACOQI010000001">
    <property type="protein sequence ID" value="MBC5768773.1"/>
    <property type="molecule type" value="Genomic_DNA"/>
</dbReference>
<dbReference type="GO" id="GO:0003677">
    <property type="term" value="F:DNA binding"/>
    <property type="evidence" value="ECO:0007669"/>
    <property type="project" value="InterPro"/>
</dbReference>
<keyword evidence="4" id="KW-1185">Reference proteome</keyword>
<dbReference type="GO" id="GO:0008170">
    <property type="term" value="F:N-methyltransferase activity"/>
    <property type="evidence" value="ECO:0007669"/>
    <property type="project" value="InterPro"/>
</dbReference>
<evidence type="ECO:0000259" key="2">
    <source>
        <dbReference type="Pfam" id="PF02384"/>
    </source>
</evidence>
<dbReference type="PRINTS" id="PR00507">
    <property type="entry name" value="N12N6MTFRASE"/>
</dbReference>
<dbReference type="Proteomes" id="UP000620327">
    <property type="component" value="Unassembled WGS sequence"/>
</dbReference>
<gene>
    <name evidence="3" type="ORF">H8Z83_00195</name>
</gene>
<evidence type="ECO:0000313" key="3">
    <source>
        <dbReference type="EMBL" id="MBC5768773.1"/>
    </source>
</evidence>
<dbReference type="SUPFAM" id="SSF53335">
    <property type="entry name" value="S-adenosyl-L-methionine-dependent methyltransferases"/>
    <property type="match status" value="1"/>
</dbReference>
<evidence type="ECO:0000256" key="1">
    <source>
        <dbReference type="SAM" id="MobiDB-lite"/>
    </source>
</evidence>
<accession>A0A923S675</accession>
<dbReference type="Gene3D" id="3.40.50.150">
    <property type="entry name" value="Vaccinia Virus protein VP39"/>
    <property type="match status" value="1"/>
</dbReference>
<keyword evidence="3" id="KW-0808">Transferase</keyword>
<sequence length="285" mass="32119">MGNALRHVRGESQKNIVRFIEGLSGKYSRWDIWQDFIIMSATAIANTMGGPQVKAREEMYRSRAEKYSAKELEVFADMLLELVAELERDPEQDFLGELFMALGLGNEWKGQFFTPYSVCRAMSAMSYAPDMTARIEKQGWISVNDPACGAGALLVAFANECRRQHINYQTSVLFVAQDIDFLAGCMCYIQLSLLGCPGYVVIDDSLLRPSVSYDTRGLLPKDGPQVWYTPMYFRDVWHYRRIGAQMDLLFRNAAEQVPAEPPTPAAPPEQSQPLAETKTGQLTLF</sequence>
<evidence type="ECO:0000313" key="4">
    <source>
        <dbReference type="Proteomes" id="UP000620327"/>
    </source>
</evidence>
<dbReference type="AlphaFoldDB" id="A0A923S675"/>
<dbReference type="Pfam" id="PF02384">
    <property type="entry name" value="N6_Mtase"/>
    <property type="match status" value="1"/>
</dbReference>
<dbReference type="GO" id="GO:0032259">
    <property type="term" value="P:methylation"/>
    <property type="evidence" value="ECO:0007669"/>
    <property type="project" value="UniProtKB-KW"/>
</dbReference>
<keyword evidence="3" id="KW-0489">Methyltransferase</keyword>
<dbReference type="RefSeq" id="WP_187013188.1">
    <property type="nucleotide sequence ID" value="NZ_JACOQI010000001.1"/>
</dbReference>